<evidence type="ECO:0000313" key="3">
    <source>
        <dbReference type="EMBL" id="KAF9459166.1"/>
    </source>
</evidence>
<keyword evidence="2" id="KW-0812">Transmembrane</keyword>
<gene>
    <name evidence="3" type="ORF">BDZ94DRAFT_1056561</name>
</gene>
<name>A0A9P5Y0P2_9AGAR</name>
<sequence>MAHKSSFSKSRHYWSKSQHVSLESDDIIVADSSGSDFSDSDVDRGPSFSKAKAKSKKPQHSISDTIGRWQSSQLKKIPGSDNITHQLLNSLSSLPQAVSLLQFLLSNYVFLLIFFPLFIIILSRIV</sequence>
<organism evidence="3 4">
    <name type="scientific">Collybia nuda</name>
    <dbReference type="NCBI Taxonomy" id="64659"/>
    <lineage>
        <taxon>Eukaryota</taxon>
        <taxon>Fungi</taxon>
        <taxon>Dikarya</taxon>
        <taxon>Basidiomycota</taxon>
        <taxon>Agaricomycotina</taxon>
        <taxon>Agaricomycetes</taxon>
        <taxon>Agaricomycetidae</taxon>
        <taxon>Agaricales</taxon>
        <taxon>Tricholomatineae</taxon>
        <taxon>Clitocybaceae</taxon>
        <taxon>Collybia</taxon>
    </lineage>
</organism>
<feature type="region of interest" description="Disordered" evidence="1">
    <location>
        <begin position="33"/>
        <end position="66"/>
    </location>
</feature>
<dbReference type="AlphaFoldDB" id="A0A9P5Y0P2"/>
<dbReference type="EMBL" id="MU150322">
    <property type="protein sequence ID" value="KAF9459166.1"/>
    <property type="molecule type" value="Genomic_DNA"/>
</dbReference>
<evidence type="ECO:0000313" key="4">
    <source>
        <dbReference type="Proteomes" id="UP000807353"/>
    </source>
</evidence>
<keyword evidence="4" id="KW-1185">Reference proteome</keyword>
<proteinExistence type="predicted"/>
<feature type="transmembrane region" description="Helical" evidence="2">
    <location>
        <begin position="100"/>
        <end position="122"/>
    </location>
</feature>
<keyword evidence="2" id="KW-0472">Membrane</keyword>
<protein>
    <submittedName>
        <fullName evidence="3">Uncharacterized protein</fullName>
    </submittedName>
</protein>
<evidence type="ECO:0000256" key="1">
    <source>
        <dbReference type="SAM" id="MobiDB-lite"/>
    </source>
</evidence>
<evidence type="ECO:0000256" key="2">
    <source>
        <dbReference type="SAM" id="Phobius"/>
    </source>
</evidence>
<dbReference type="Proteomes" id="UP000807353">
    <property type="component" value="Unassembled WGS sequence"/>
</dbReference>
<reference evidence="3" key="1">
    <citation type="submission" date="2020-11" db="EMBL/GenBank/DDBJ databases">
        <authorList>
            <consortium name="DOE Joint Genome Institute"/>
            <person name="Ahrendt S."/>
            <person name="Riley R."/>
            <person name="Andreopoulos W."/>
            <person name="Labutti K."/>
            <person name="Pangilinan J."/>
            <person name="Ruiz-Duenas F.J."/>
            <person name="Barrasa J.M."/>
            <person name="Sanchez-Garcia M."/>
            <person name="Camarero S."/>
            <person name="Miyauchi S."/>
            <person name="Serrano A."/>
            <person name="Linde D."/>
            <person name="Babiker R."/>
            <person name="Drula E."/>
            <person name="Ayuso-Fernandez I."/>
            <person name="Pacheco R."/>
            <person name="Padilla G."/>
            <person name="Ferreira P."/>
            <person name="Barriuso J."/>
            <person name="Kellner H."/>
            <person name="Castanera R."/>
            <person name="Alfaro M."/>
            <person name="Ramirez L."/>
            <person name="Pisabarro A.G."/>
            <person name="Kuo A."/>
            <person name="Tritt A."/>
            <person name="Lipzen A."/>
            <person name="He G."/>
            <person name="Yan M."/>
            <person name="Ng V."/>
            <person name="Cullen D."/>
            <person name="Martin F."/>
            <person name="Rosso M.-N."/>
            <person name="Henrissat B."/>
            <person name="Hibbett D."/>
            <person name="Martinez A.T."/>
            <person name="Grigoriev I.V."/>
        </authorList>
    </citation>
    <scope>NUCLEOTIDE SEQUENCE</scope>
    <source>
        <strain evidence="3">CBS 247.69</strain>
    </source>
</reference>
<keyword evidence="2" id="KW-1133">Transmembrane helix</keyword>
<comment type="caution">
    <text evidence="3">The sequence shown here is derived from an EMBL/GenBank/DDBJ whole genome shotgun (WGS) entry which is preliminary data.</text>
</comment>
<accession>A0A9P5Y0P2</accession>